<dbReference type="PATRIC" id="fig|405444.3.peg.845"/>
<sequence length="120" mass="12966">MAGNVKLEKLNEITGFVGAALVDSDSGMALGMLGGGPINLEVAAAGNTEVVRAKRRVAASLGLSDNIEDILITLSKQYHLVRPLESNQDLFLYVVLDRARANLALARHELKSFEQTLDFK</sequence>
<evidence type="ECO:0008006" key="3">
    <source>
        <dbReference type="Google" id="ProtNLM"/>
    </source>
</evidence>
<accession>A0A0R0CC98</accession>
<dbReference type="AlphaFoldDB" id="A0A0R0CC98"/>
<comment type="caution">
    <text evidence="1">The sequence shown here is derived from an EMBL/GenBank/DDBJ whole genome shotgun (WGS) entry which is preliminary data.</text>
</comment>
<keyword evidence="2" id="KW-1185">Reference proteome</keyword>
<evidence type="ECO:0000313" key="2">
    <source>
        <dbReference type="Proteomes" id="UP000050864"/>
    </source>
</evidence>
<organism evidence="1 2">
    <name type="scientific">Stenotrophomonas humi</name>
    <dbReference type="NCBI Taxonomy" id="405444"/>
    <lineage>
        <taxon>Bacteria</taxon>
        <taxon>Pseudomonadati</taxon>
        <taxon>Pseudomonadota</taxon>
        <taxon>Gammaproteobacteria</taxon>
        <taxon>Lysobacterales</taxon>
        <taxon>Lysobacteraceae</taxon>
        <taxon>Stenotrophomonas</taxon>
    </lineage>
</organism>
<dbReference type="OrthoDB" id="3781969at2"/>
<name>A0A0R0CC98_9GAMM</name>
<proteinExistence type="predicted"/>
<dbReference type="SUPFAM" id="SSF103196">
    <property type="entry name" value="Roadblock/LC7 domain"/>
    <property type="match status" value="1"/>
</dbReference>
<gene>
    <name evidence="1" type="ORF">ABB26_09170</name>
</gene>
<evidence type="ECO:0000313" key="1">
    <source>
        <dbReference type="EMBL" id="KRG64138.1"/>
    </source>
</evidence>
<reference evidence="1 2" key="1">
    <citation type="submission" date="2015-05" db="EMBL/GenBank/DDBJ databases">
        <title>Genome sequencing and analysis of members of genus Stenotrophomonas.</title>
        <authorList>
            <person name="Patil P.P."/>
            <person name="Midha S."/>
            <person name="Patil P.B."/>
        </authorList>
    </citation>
    <scope>NUCLEOTIDE SEQUENCE [LARGE SCALE GENOMIC DNA]</scope>
    <source>
        <strain evidence="1 2">DSM 18929</strain>
    </source>
</reference>
<dbReference type="RefSeq" id="WP_057633447.1">
    <property type="nucleotide sequence ID" value="NZ_LDJI01000017.1"/>
</dbReference>
<dbReference type="Proteomes" id="UP000050864">
    <property type="component" value="Unassembled WGS sequence"/>
</dbReference>
<protein>
    <recommendedName>
        <fullName evidence="3">Roadblock/LAMTOR2 domain-containing protein</fullName>
    </recommendedName>
</protein>
<dbReference type="STRING" id="405444.ABB26_09170"/>
<dbReference type="EMBL" id="LDJI01000017">
    <property type="protein sequence ID" value="KRG64138.1"/>
    <property type="molecule type" value="Genomic_DNA"/>
</dbReference>
<dbReference type="Gene3D" id="3.30.450.30">
    <property type="entry name" value="Dynein light chain 2a, cytoplasmic"/>
    <property type="match status" value="1"/>
</dbReference>